<dbReference type="EMBL" id="CYZX01000002">
    <property type="protein sequence ID" value="CUN73130.1"/>
    <property type="molecule type" value="Genomic_DNA"/>
</dbReference>
<keyword evidence="3 10" id="KW-0479">Metal-binding</keyword>
<dbReference type="CDD" id="cd10549">
    <property type="entry name" value="MtMvhB_like"/>
    <property type="match status" value="1"/>
</dbReference>
<dbReference type="Gene3D" id="3.20.20.20">
    <property type="entry name" value="Dihydropteroate synthase-like"/>
    <property type="match status" value="1"/>
</dbReference>
<dbReference type="InterPro" id="IPR017896">
    <property type="entry name" value="4Fe4S_Fe-S-bd"/>
</dbReference>
<dbReference type="GO" id="GO:0022900">
    <property type="term" value="P:electron transport chain"/>
    <property type="evidence" value="ECO:0007669"/>
    <property type="project" value="UniProtKB-UniRule"/>
</dbReference>
<organism evidence="14 15">
    <name type="scientific">Clostridium disporicum</name>
    <dbReference type="NCBI Taxonomy" id="84024"/>
    <lineage>
        <taxon>Bacteria</taxon>
        <taxon>Bacillati</taxon>
        <taxon>Bacillota</taxon>
        <taxon>Clostridia</taxon>
        <taxon>Eubacteriales</taxon>
        <taxon>Clostridiaceae</taxon>
        <taxon>Clostridium</taxon>
    </lineage>
</organism>
<keyword evidence="4 10" id="KW-0677">Repeat</keyword>
<comment type="cofactor">
    <cofactor evidence="10">
        <name>[4Fe-4S] cluster</name>
        <dbReference type="ChEBI" id="CHEBI:49883"/>
    </cofactor>
    <text evidence="10">Binds 3 [4Fe-4S] clusters.</text>
</comment>
<evidence type="ECO:0000256" key="11">
    <source>
        <dbReference type="SAM" id="Phobius"/>
    </source>
</evidence>
<comment type="subcellular location">
    <subcellularLocation>
        <location evidence="10">Cell membrane</location>
    </subcellularLocation>
</comment>
<feature type="domain" description="4Fe-4S ferredoxin-type" evidence="12">
    <location>
        <begin position="205"/>
        <end position="235"/>
    </location>
</feature>
<dbReference type="Pfam" id="PF12838">
    <property type="entry name" value="Fer4_7"/>
    <property type="match status" value="1"/>
</dbReference>
<feature type="binding site" evidence="10">
    <location>
        <position position="142"/>
    </location>
    <ligand>
        <name>[4Fe-4S] cluster</name>
        <dbReference type="ChEBI" id="CHEBI:49883"/>
        <label>2</label>
    </ligand>
</feature>
<keyword evidence="10" id="KW-1003">Cell membrane</keyword>
<name>A0A173ZBT2_9CLOT</name>
<dbReference type="Pfam" id="PF04060">
    <property type="entry name" value="FeS"/>
    <property type="match status" value="1"/>
</dbReference>
<dbReference type="PROSITE" id="PS00198">
    <property type="entry name" value="4FE4S_FER_1"/>
    <property type="match status" value="1"/>
</dbReference>
<keyword evidence="9 10" id="KW-0472">Membrane</keyword>
<evidence type="ECO:0000256" key="3">
    <source>
        <dbReference type="ARBA" id="ARBA00022723"/>
    </source>
</evidence>
<evidence type="ECO:0000256" key="1">
    <source>
        <dbReference type="ARBA" id="ARBA00022448"/>
    </source>
</evidence>
<keyword evidence="11" id="KW-1133">Transmembrane helix</keyword>
<feature type="binding site" evidence="10">
    <location>
        <position position="53"/>
    </location>
    <ligand>
        <name>[4Fe-4S] cluster</name>
        <dbReference type="ChEBI" id="CHEBI:49883"/>
        <label>1</label>
    </ligand>
</feature>
<evidence type="ECO:0000313" key="14">
    <source>
        <dbReference type="EMBL" id="CUN73130.1"/>
    </source>
</evidence>
<evidence type="ECO:0000256" key="4">
    <source>
        <dbReference type="ARBA" id="ARBA00022737"/>
    </source>
</evidence>
<proteinExistence type="inferred from homology"/>
<comment type="similarity">
    <text evidence="10">Belongs to the 4Fe4S bacterial-type ferredoxin family. RnfB subfamily.</text>
</comment>
<feature type="domain" description="4Fe-4S" evidence="13">
    <location>
        <begin position="33"/>
        <end position="92"/>
    </location>
</feature>
<dbReference type="EC" id="7.-.-.-" evidence="10"/>
<evidence type="ECO:0000256" key="5">
    <source>
        <dbReference type="ARBA" id="ARBA00022967"/>
    </source>
</evidence>
<feature type="binding site" evidence="10">
    <location>
        <position position="174"/>
    </location>
    <ligand>
        <name>[4Fe-4S] cluster</name>
        <dbReference type="ChEBI" id="CHEBI:49883"/>
        <label>3</label>
    </ligand>
</feature>
<feature type="binding site" evidence="10">
    <location>
        <position position="58"/>
    </location>
    <ligand>
        <name>[4Fe-4S] cluster</name>
        <dbReference type="ChEBI" id="CHEBI:49883"/>
        <label>1</label>
    </ligand>
</feature>
<dbReference type="OrthoDB" id="9789936at2"/>
<accession>A0A173ZBT2</accession>
<dbReference type="GO" id="GO:0005886">
    <property type="term" value="C:plasma membrane"/>
    <property type="evidence" value="ECO:0007669"/>
    <property type="project" value="UniProtKB-SubCell"/>
</dbReference>
<dbReference type="PROSITE" id="PS51379">
    <property type="entry name" value="4FE4S_FER_2"/>
    <property type="match status" value="3"/>
</dbReference>
<feature type="region of interest" description="Hydrophobic" evidence="10">
    <location>
        <begin position="1"/>
        <end position="27"/>
    </location>
</feature>
<evidence type="ECO:0000256" key="2">
    <source>
        <dbReference type="ARBA" id="ARBA00022485"/>
    </source>
</evidence>
<dbReference type="Pfam" id="PF00037">
    <property type="entry name" value="Fer4"/>
    <property type="match status" value="1"/>
</dbReference>
<evidence type="ECO:0000313" key="15">
    <source>
        <dbReference type="Proteomes" id="UP000095594"/>
    </source>
</evidence>
<keyword evidence="2 10" id="KW-0004">4Fe-4S</keyword>
<feature type="binding site" evidence="10">
    <location>
        <position position="50"/>
    </location>
    <ligand>
        <name>[4Fe-4S] cluster</name>
        <dbReference type="ChEBI" id="CHEBI:49883"/>
        <label>1</label>
    </ligand>
</feature>
<dbReference type="InterPro" id="IPR011005">
    <property type="entry name" value="Dihydropteroate_synth-like_sf"/>
</dbReference>
<protein>
    <recommendedName>
        <fullName evidence="10">Ion-translocating oxidoreductase complex subunit B</fullName>
        <ecNumber evidence="10">7.-.-.-</ecNumber>
    </recommendedName>
    <alternativeName>
        <fullName evidence="10">Rnf electron transport complex subunit B</fullName>
    </alternativeName>
</protein>
<evidence type="ECO:0000256" key="6">
    <source>
        <dbReference type="ARBA" id="ARBA00022982"/>
    </source>
</evidence>
<feature type="binding site" evidence="10">
    <location>
        <position position="75"/>
    </location>
    <ligand>
        <name>[4Fe-4S] cluster</name>
        <dbReference type="ChEBI" id="CHEBI:49883"/>
        <label>1</label>
    </ligand>
</feature>
<feature type="binding site" evidence="10">
    <location>
        <position position="171"/>
    </location>
    <ligand>
        <name>[4Fe-4S] cluster</name>
        <dbReference type="ChEBI" id="CHEBI:49883"/>
        <label>3</label>
    </ligand>
</feature>
<feature type="domain" description="4Fe-4S ferredoxin-type" evidence="12">
    <location>
        <begin position="236"/>
        <end position="263"/>
    </location>
</feature>
<dbReference type="InterPro" id="IPR007202">
    <property type="entry name" value="4Fe-4S_dom"/>
</dbReference>
<dbReference type="HAMAP" id="MF_00463">
    <property type="entry name" value="RsxB_RnfB"/>
    <property type="match status" value="1"/>
</dbReference>
<comment type="function">
    <text evidence="10">Part of a membrane-bound complex that couples electron transfer with translocation of ions across the membrane.</text>
</comment>
<dbReference type="Gene3D" id="3.30.70.20">
    <property type="match status" value="2"/>
</dbReference>
<gene>
    <name evidence="10 14" type="primary">rnfB</name>
    <name evidence="14" type="ORF">ERS852471_00425</name>
</gene>
<reference evidence="14 15" key="1">
    <citation type="submission" date="2015-09" db="EMBL/GenBank/DDBJ databases">
        <authorList>
            <consortium name="Pathogen Informatics"/>
        </authorList>
    </citation>
    <scope>NUCLEOTIDE SEQUENCE [LARGE SCALE GENOMIC DNA]</scope>
    <source>
        <strain evidence="14 15">2789STDY5834856</strain>
    </source>
</reference>
<comment type="caution">
    <text evidence="10">Lacks conserved residue(s) required for the propagation of feature annotation.</text>
</comment>
<comment type="subunit">
    <text evidence="10">The complex is composed of six subunits: RnfA, RnfB, RnfC, RnfD, RnfE and RnfG.</text>
</comment>
<evidence type="ECO:0000256" key="7">
    <source>
        <dbReference type="ARBA" id="ARBA00023004"/>
    </source>
</evidence>
<dbReference type="AlphaFoldDB" id="A0A173ZBT2"/>
<evidence type="ECO:0000256" key="9">
    <source>
        <dbReference type="ARBA" id="ARBA00023136"/>
    </source>
</evidence>
<feature type="binding site" evidence="10">
    <location>
        <position position="152"/>
    </location>
    <ligand>
        <name>[4Fe-4S] cluster</name>
        <dbReference type="ChEBI" id="CHEBI:49883"/>
        <label>3</label>
    </ligand>
</feature>
<evidence type="ECO:0000259" key="13">
    <source>
        <dbReference type="PROSITE" id="PS51656"/>
    </source>
</evidence>
<keyword evidence="8 10" id="KW-0411">Iron-sulfur</keyword>
<sequence>MLEAYLVPIAIFIVLGLIAGLLLSIASKKLAVEVDERVGKVRECLPGANCGACGYAGCDEYAVALIEKNEKITLCKPGGAAATAQIGEILGTEAEVGEREVAFVKCNGVPSATNAKYEYKGTQTCAANNLLFSGKGSCAFGCLGFGDCTVSCEFDAIHIVDGVAKVDPEKCTACGACIKTCPKAIIALRPISKEVKVLCNNKDKGGITRKACTNGCIGCMKCQKTCEFGAITVTNNVASIDHSKCTNCKACVEVCPVKCIHLD</sequence>
<dbReference type="InterPro" id="IPR017900">
    <property type="entry name" value="4Fe4S_Fe_S_CS"/>
</dbReference>
<keyword evidence="1 10" id="KW-0813">Transport</keyword>
<dbReference type="GO" id="GO:0046872">
    <property type="term" value="F:metal ion binding"/>
    <property type="evidence" value="ECO:0007669"/>
    <property type="project" value="UniProtKB-KW"/>
</dbReference>
<dbReference type="PROSITE" id="PS51656">
    <property type="entry name" value="4FE4S"/>
    <property type="match status" value="1"/>
</dbReference>
<dbReference type="RefSeq" id="WP_055263439.1">
    <property type="nucleotide sequence ID" value="NZ_CABIXQ010000002.1"/>
</dbReference>
<dbReference type="InterPro" id="IPR050395">
    <property type="entry name" value="4Fe4S_Ferredoxin_RnfB"/>
</dbReference>
<feature type="binding site" evidence="10">
    <location>
        <position position="148"/>
    </location>
    <ligand>
        <name>[4Fe-4S] cluster</name>
        <dbReference type="ChEBI" id="CHEBI:49883"/>
        <label>2</label>
    </ligand>
</feature>
<dbReference type="SUPFAM" id="SSF54862">
    <property type="entry name" value="4Fe-4S ferredoxins"/>
    <property type="match status" value="1"/>
</dbReference>
<keyword evidence="6 10" id="KW-0249">Electron transport</keyword>
<dbReference type="InterPro" id="IPR010207">
    <property type="entry name" value="Elect_transpt_cplx_RnfB/RsxB"/>
</dbReference>
<keyword evidence="5 10" id="KW-1278">Translocase</keyword>
<evidence type="ECO:0000256" key="8">
    <source>
        <dbReference type="ARBA" id="ARBA00023014"/>
    </source>
</evidence>
<keyword evidence="11" id="KW-0812">Transmembrane</keyword>
<dbReference type="GO" id="GO:0009055">
    <property type="term" value="F:electron transfer activity"/>
    <property type="evidence" value="ECO:0007669"/>
    <property type="project" value="InterPro"/>
</dbReference>
<feature type="binding site" evidence="10">
    <location>
        <position position="138"/>
    </location>
    <ligand>
        <name>[4Fe-4S] cluster</name>
        <dbReference type="ChEBI" id="CHEBI:49883"/>
        <label>2</label>
    </ligand>
</feature>
<keyword evidence="7 10" id="KW-0408">Iron</keyword>
<evidence type="ECO:0000259" key="12">
    <source>
        <dbReference type="PROSITE" id="PS51379"/>
    </source>
</evidence>
<feature type="transmembrane region" description="Helical" evidence="11">
    <location>
        <begin position="6"/>
        <end position="27"/>
    </location>
</feature>
<feature type="domain" description="4Fe-4S ferredoxin-type" evidence="12">
    <location>
        <begin position="162"/>
        <end position="191"/>
    </location>
</feature>
<dbReference type="PANTHER" id="PTHR43560">
    <property type="entry name" value="ION-TRANSLOCATING OXIDOREDUCTASE COMPLEX SUBUNIT B"/>
    <property type="match status" value="1"/>
</dbReference>
<feature type="binding site" evidence="10">
    <location>
        <position position="181"/>
    </location>
    <ligand>
        <name>[4Fe-4S] cluster</name>
        <dbReference type="ChEBI" id="CHEBI:49883"/>
        <label>2</label>
    </ligand>
</feature>
<feature type="binding site" evidence="10">
    <location>
        <position position="177"/>
    </location>
    <ligand>
        <name>[4Fe-4S] cluster</name>
        <dbReference type="ChEBI" id="CHEBI:49883"/>
        <label>3</label>
    </ligand>
</feature>
<dbReference type="GO" id="GO:0051539">
    <property type="term" value="F:4 iron, 4 sulfur cluster binding"/>
    <property type="evidence" value="ECO:0007669"/>
    <property type="project" value="UniProtKB-UniRule"/>
</dbReference>
<dbReference type="NCBIfam" id="TIGR01944">
    <property type="entry name" value="rnfB"/>
    <property type="match status" value="1"/>
</dbReference>
<evidence type="ECO:0000256" key="10">
    <source>
        <dbReference type="HAMAP-Rule" id="MF_00463"/>
    </source>
</evidence>
<dbReference type="Proteomes" id="UP000095594">
    <property type="component" value="Unassembled WGS sequence"/>
</dbReference>
<dbReference type="PANTHER" id="PTHR43560:SF1">
    <property type="entry name" value="ION-TRANSLOCATING OXIDOREDUCTASE COMPLEX SUBUNIT B"/>
    <property type="match status" value="1"/>
</dbReference>